<dbReference type="InterPro" id="IPR019734">
    <property type="entry name" value="TPR_rpt"/>
</dbReference>
<evidence type="ECO:0000256" key="3">
    <source>
        <dbReference type="PROSITE-ProRule" id="PRU00339"/>
    </source>
</evidence>
<evidence type="ECO:0000313" key="5">
    <source>
        <dbReference type="Proteomes" id="UP001165082"/>
    </source>
</evidence>
<feature type="repeat" description="TPR" evidence="3">
    <location>
        <begin position="6"/>
        <end position="39"/>
    </location>
</feature>
<evidence type="ECO:0000256" key="2">
    <source>
        <dbReference type="ARBA" id="ARBA00022803"/>
    </source>
</evidence>
<dbReference type="PROSITE" id="PS50005">
    <property type="entry name" value="TPR"/>
    <property type="match status" value="1"/>
</dbReference>
<dbReference type="AlphaFoldDB" id="A0A9W7AJE4"/>
<dbReference type="SUPFAM" id="SSF48452">
    <property type="entry name" value="TPR-like"/>
    <property type="match status" value="2"/>
</dbReference>
<keyword evidence="2 3" id="KW-0802">TPR repeat</keyword>
<gene>
    <name evidence="4" type="ORF">TrRE_jg2932</name>
</gene>
<comment type="caution">
    <text evidence="4">The sequence shown here is derived from an EMBL/GenBank/DDBJ whole genome shotgun (WGS) entry which is preliminary data.</text>
</comment>
<dbReference type="Gene3D" id="1.25.40.10">
    <property type="entry name" value="Tetratricopeptide repeat domain"/>
    <property type="match status" value="2"/>
</dbReference>
<name>A0A9W7AJE4_9STRA</name>
<dbReference type="EMBL" id="BRXZ01002873">
    <property type="protein sequence ID" value="GMH71936.1"/>
    <property type="molecule type" value="Genomic_DNA"/>
</dbReference>
<dbReference type="Pfam" id="PF13414">
    <property type="entry name" value="TPR_11"/>
    <property type="match status" value="1"/>
</dbReference>
<dbReference type="SMART" id="SM00028">
    <property type="entry name" value="TPR"/>
    <property type="match status" value="6"/>
</dbReference>
<keyword evidence="1" id="KW-0677">Repeat</keyword>
<organism evidence="4 5">
    <name type="scientific">Triparma retinervis</name>
    <dbReference type="NCBI Taxonomy" id="2557542"/>
    <lineage>
        <taxon>Eukaryota</taxon>
        <taxon>Sar</taxon>
        <taxon>Stramenopiles</taxon>
        <taxon>Ochrophyta</taxon>
        <taxon>Bolidophyceae</taxon>
        <taxon>Parmales</taxon>
        <taxon>Triparmaceae</taxon>
        <taxon>Triparma</taxon>
    </lineage>
</organism>
<accession>A0A9W7AJE4</accession>
<proteinExistence type="predicted"/>
<dbReference type="GO" id="GO:0051879">
    <property type="term" value="F:Hsp90 protein binding"/>
    <property type="evidence" value="ECO:0007669"/>
    <property type="project" value="TreeGrafter"/>
</dbReference>
<sequence length="320" mass="35240">MPNATAEAFKGEGNSFFKAGKYREAIEKYEAATKADPTVPAYWSNMAASFEKLGDWSESARAAQECIKADNKFVKGYFRLATALKALNDLASCIKTLESGLGVDSTNSDLKKMKKEVTELQRAEQVSNYCNKASEQMQSGDVAGAMKTLELASRLDAGNPDITKMMGVVKPKWEKMERDRKGGLTTTERLKEGGDDKYKAADFEGAIAEYTKCIDALGEMSSPLAIKALSNRAACYKQISNFDGTIEDCSAVLEAESNNVKALVRRAQAFEAVERYKFALQDVKQVLSQPYADVGEANYKLCNGMQHRLTRVIQKLKSMS</sequence>
<protein>
    <submittedName>
        <fullName evidence="4">Uncharacterized protein</fullName>
    </submittedName>
</protein>
<dbReference type="PANTHER" id="PTHR22904:SF523">
    <property type="entry name" value="STRESS-INDUCED-PHOSPHOPROTEIN 1"/>
    <property type="match status" value="1"/>
</dbReference>
<dbReference type="OrthoDB" id="2423701at2759"/>
<keyword evidence="5" id="KW-1185">Reference proteome</keyword>
<evidence type="ECO:0000313" key="4">
    <source>
        <dbReference type="EMBL" id="GMH71936.1"/>
    </source>
</evidence>
<dbReference type="InterPro" id="IPR011990">
    <property type="entry name" value="TPR-like_helical_dom_sf"/>
</dbReference>
<dbReference type="PANTHER" id="PTHR22904">
    <property type="entry name" value="TPR REPEAT CONTAINING PROTEIN"/>
    <property type="match status" value="1"/>
</dbReference>
<dbReference type="Proteomes" id="UP001165082">
    <property type="component" value="Unassembled WGS sequence"/>
</dbReference>
<evidence type="ECO:0000256" key="1">
    <source>
        <dbReference type="ARBA" id="ARBA00022737"/>
    </source>
</evidence>
<reference evidence="4" key="1">
    <citation type="submission" date="2022-07" db="EMBL/GenBank/DDBJ databases">
        <title>Genome analysis of Parmales, a sister group of diatoms, reveals the evolutionary specialization of diatoms from phago-mixotrophs to photoautotrophs.</title>
        <authorList>
            <person name="Ban H."/>
            <person name="Sato S."/>
            <person name="Yoshikawa S."/>
            <person name="Kazumasa Y."/>
            <person name="Nakamura Y."/>
            <person name="Ichinomiya M."/>
            <person name="Saitoh K."/>
            <person name="Sato N."/>
            <person name="Blanc-Mathieu R."/>
            <person name="Endo H."/>
            <person name="Kuwata A."/>
            <person name="Ogata H."/>
        </authorList>
    </citation>
    <scope>NUCLEOTIDE SEQUENCE</scope>
</reference>